<protein>
    <submittedName>
        <fullName evidence="1">Uncharacterized protein</fullName>
    </submittedName>
</protein>
<accession>A0A5B7G0K0</accession>
<comment type="caution">
    <text evidence="1">The sequence shown here is derived from an EMBL/GenBank/DDBJ whole genome shotgun (WGS) entry which is preliminary data.</text>
</comment>
<sequence length="229" mass="26520">MVDIWKSLKKLDCNSRKERLQHIATGINLTLLTPSGDGGVFRGRDGETCHGTLHRHHSNLRLVFPTSKKFVIQGTMGSVFSTAKVQDRITDRAEGGLGDNKLKELRNEWKQEQEEENVKFSEVRQIQENTKVAVIEVIKEKNDLVRDAVDKKKSFVIYGMKEKKNPNKFTREHEEREMVKTVIKQVQDSTQEFDQEVEEVIRLERYSEGGRRPMKVKMRSLNDCRGNYG</sequence>
<reference evidence="1 2" key="1">
    <citation type="submission" date="2019-05" db="EMBL/GenBank/DDBJ databases">
        <title>Another draft genome of Portunus trituberculatus and its Hox gene families provides insights of decapod evolution.</title>
        <authorList>
            <person name="Jeong J.-H."/>
            <person name="Song I."/>
            <person name="Kim S."/>
            <person name="Choi T."/>
            <person name="Kim D."/>
            <person name="Ryu S."/>
            <person name="Kim W."/>
        </authorList>
    </citation>
    <scope>NUCLEOTIDE SEQUENCE [LARGE SCALE GENOMIC DNA]</scope>
    <source>
        <tissue evidence="1">Muscle</tissue>
    </source>
</reference>
<dbReference type="Proteomes" id="UP000324222">
    <property type="component" value="Unassembled WGS sequence"/>
</dbReference>
<proteinExistence type="predicted"/>
<evidence type="ECO:0000313" key="2">
    <source>
        <dbReference type="Proteomes" id="UP000324222"/>
    </source>
</evidence>
<keyword evidence="2" id="KW-1185">Reference proteome</keyword>
<name>A0A5B7G0K0_PORTR</name>
<dbReference type="AlphaFoldDB" id="A0A5B7G0K0"/>
<gene>
    <name evidence="1" type="ORF">E2C01_044637</name>
</gene>
<organism evidence="1 2">
    <name type="scientific">Portunus trituberculatus</name>
    <name type="common">Swimming crab</name>
    <name type="synonym">Neptunus trituberculatus</name>
    <dbReference type="NCBI Taxonomy" id="210409"/>
    <lineage>
        <taxon>Eukaryota</taxon>
        <taxon>Metazoa</taxon>
        <taxon>Ecdysozoa</taxon>
        <taxon>Arthropoda</taxon>
        <taxon>Crustacea</taxon>
        <taxon>Multicrustacea</taxon>
        <taxon>Malacostraca</taxon>
        <taxon>Eumalacostraca</taxon>
        <taxon>Eucarida</taxon>
        <taxon>Decapoda</taxon>
        <taxon>Pleocyemata</taxon>
        <taxon>Brachyura</taxon>
        <taxon>Eubrachyura</taxon>
        <taxon>Portunoidea</taxon>
        <taxon>Portunidae</taxon>
        <taxon>Portuninae</taxon>
        <taxon>Portunus</taxon>
    </lineage>
</organism>
<dbReference type="EMBL" id="VSRR010009749">
    <property type="protein sequence ID" value="MPC50803.1"/>
    <property type="molecule type" value="Genomic_DNA"/>
</dbReference>
<evidence type="ECO:0000313" key="1">
    <source>
        <dbReference type="EMBL" id="MPC50803.1"/>
    </source>
</evidence>